<feature type="compositionally biased region" description="Polar residues" evidence="1">
    <location>
        <begin position="463"/>
        <end position="478"/>
    </location>
</feature>
<feature type="compositionally biased region" description="Polar residues" evidence="1">
    <location>
        <begin position="444"/>
        <end position="455"/>
    </location>
</feature>
<keyword evidence="5" id="KW-1185">Reference proteome</keyword>
<feature type="region of interest" description="Disordered" evidence="1">
    <location>
        <begin position="307"/>
        <end position="334"/>
    </location>
</feature>
<dbReference type="InterPro" id="IPR011042">
    <property type="entry name" value="6-blade_b-propeller_TolB-like"/>
</dbReference>
<feature type="region of interest" description="Disordered" evidence="1">
    <location>
        <begin position="432"/>
        <end position="478"/>
    </location>
</feature>
<comment type="caution">
    <text evidence="4">The sequence shown here is derived from an EMBL/GenBank/DDBJ whole genome shotgun (WGS) entry which is preliminary data.</text>
</comment>
<organism evidence="4 5">
    <name type="scientific">Angustibacter aerolatus</name>
    <dbReference type="NCBI Taxonomy" id="1162965"/>
    <lineage>
        <taxon>Bacteria</taxon>
        <taxon>Bacillati</taxon>
        <taxon>Actinomycetota</taxon>
        <taxon>Actinomycetes</taxon>
        <taxon>Kineosporiales</taxon>
        <taxon>Kineosporiaceae</taxon>
    </lineage>
</organism>
<evidence type="ECO:0000313" key="5">
    <source>
        <dbReference type="Proteomes" id="UP001157017"/>
    </source>
</evidence>
<dbReference type="Proteomes" id="UP001157017">
    <property type="component" value="Unassembled WGS sequence"/>
</dbReference>
<reference evidence="5" key="1">
    <citation type="journal article" date="2019" name="Int. J. Syst. Evol. Microbiol.">
        <title>The Global Catalogue of Microorganisms (GCM) 10K type strain sequencing project: providing services to taxonomists for standard genome sequencing and annotation.</title>
        <authorList>
            <consortium name="The Broad Institute Genomics Platform"/>
            <consortium name="The Broad Institute Genome Sequencing Center for Infectious Disease"/>
            <person name="Wu L."/>
            <person name="Ma J."/>
        </authorList>
    </citation>
    <scope>NUCLEOTIDE SEQUENCE [LARGE SCALE GENOMIC DNA]</scope>
    <source>
        <strain evidence="5">NBRC 108730</strain>
    </source>
</reference>
<gene>
    <name evidence="4" type="ORF">GCM10025868_39700</name>
</gene>
<feature type="signal peptide" evidence="2">
    <location>
        <begin position="1"/>
        <end position="43"/>
    </location>
</feature>
<sequence length="510" mass="53201">MRATVCRGRGAGPAGTVHTRWMGRPLLVALLAGALLAVPACSAATDDDAAPRAGSGTSPASSTPASAPASPSVPAASTSGASTGTATRVTGEQVLARDLRVPWGLVPMADGSVLVSQRDEATVVRVQPDGEVVRLRATGPDGRVPGVVPGGEGGLLGIAVDPDDPTRLFAYLTAEADNRVVRMSLDGDRLGAPRVLLDGIPKAGNHDGGRLAFGPDGYLYVTTGDAGQRERAQDRRFLGGKILRITTDGDPAPGNPFAGSPVWTLGHRNVQGIGWDAQGRMYADEFGQDTWDEPEPDRTRPRLRLAAGRGRRHRRRRRPGFTPPLRQWRTDDASPSGLAVGRGSVWLAALAGQRVWRVPLTGSGGAGRPESLLEGRHGRLRAVAFDRDGTLLALTSNTFRGTPRPGDDQAAAAHAGLTRGADAAIRASSAGGSAAGTAAPYSQPWPNSAPVSRTRSCCGPVSMPSTQTSIGRAAPRSTTARRIAAERWSVSTPSVIERSTFRIVAGSRPR</sequence>
<dbReference type="Gene3D" id="2.120.10.30">
    <property type="entry name" value="TolB, C-terminal domain"/>
    <property type="match status" value="1"/>
</dbReference>
<keyword evidence="2" id="KW-0732">Signal</keyword>
<protein>
    <recommendedName>
        <fullName evidence="3">Glucose/Sorbosone dehydrogenase domain-containing protein</fullName>
    </recommendedName>
</protein>
<dbReference type="InterPro" id="IPR012938">
    <property type="entry name" value="Glc/Sorbosone_DH"/>
</dbReference>
<dbReference type="PANTHER" id="PTHR19328:SF13">
    <property type="entry name" value="HIPL1 PROTEIN"/>
    <property type="match status" value="1"/>
</dbReference>
<proteinExistence type="predicted"/>
<dbReference type="EMBL" id="BSUZ01000001">
    <property type="protein sequence ID" value="GMA88720.1"/>
    <property type="molecule type" value="Genomic_DNA"/>
</dbReference>
<evidence type="ECO:0000259" key="3">
    <source>
        <dbReference type="Pfam" id="PF07995"/>
    </source>
</evidence>
<dbReference type="SUPFAM" id="SSF50952">
    <property type="entry name" value="Soluble quinoprotein glucose dehydrogenase"/>
    <property type="match status" value="1"/>
</dbReference>
<dbReference type="InterPro" id="IPR011041">
    <property type="entry name" value="Quinoprot_gluc/sorb_DH_b-prop"/>
</dbReference>
<feature type="region of interest" description="Disordered" evidence="1">
    <location>
        <begin position="46"/>
        <end position="89"/>
    </location>
</feature>
<feature type="compositionally biased region" description="Low complexity" evidence="1">
    <location>
        <begin position="51"/>
        <end position="89"/>
    </location>
</feature>
<dbReference type="Pfam" id="PF07995">
    <property type="entry name" value="GSDH"/>
    <property type="match status" value="1"/>
</dbReference>
<evidence type="ECO:0000256" key="2">
    <source>
        <dbReference type="SAM" id="SignalP"/>
    </source>
</evidence>
<accession>A0ABQ6JPS4</accession>
<evidence type="ECO:0000256" key="1">
    <source>
        <dbReference type="SAM" id="MobiDB-lite"/>
    </source>
</evidence>
<name>A0ABQ6JPS4_9ACTN</name>
<feature type="domain" description="Glucose/Sorbosone dehydrogenase" evidence="3">
    <location>
        <begin position="100"/>
        <end position="397"/>
    </location>
</feature>
<dbReference type="PANTHER" id="PTHR19328">
    <property type="entry name" value="HEDGEHOG-INTERACTING PROTEIN"/>
    <property type="match status" value="1"/>
</dbReference>
<feature type="region of interest" description="Disordered" evidence="1">
    <location>
        <begin position="396"/>
        <end position="415"/>
    </location>
</feature>
<feature type="compositionally biased region" description="Basic residues" evidence="1">
    <location>
        <begin position="309"/>
        <end position="319"/>
    </location>
</feature>
<evidence type="ECO:0000313" key="4">
    <source>
        <dbReference type="EMBL" id="GMA88720.1"/>
    </source>
</evidence>
<feature type="compositionally biased region" description="Low complexity" evidence="1">
    <location>
        <begin position="432"/>
        <end position="442"/>
    </location>
</feature>
<feature type="chain" id="PRO_5046187598" description="Glucose/Sorbosone dehydrogenase domain-containing protein" evidence="2">
    <location>
        <begin position="44"/>
        <end position="510"/>
    </location>
</feature>